<name>A0A0G1C3A8_9BACT</name>
<evidence type="ECO:0000256" key="1">
    <source>
        <dbReference type="SAM" id="Phobius"/>
    </source>
</evidence>
<comment type="caution">
    <text evidence="2">The sequence shown here is derived from an EMBL/GenBank/DDBJ whole genome shotgun (WGS) entry which is preliminary data.</text>
</comment>
<reference evidence="2 3" key="1">
    <citation type="journal article" date="2015" name="Nature">
        <title>rRNA introns, odd ribosomes, and small enigmatic genomes across a large radiation of phyla.</title>
        <authorList>
            <person name="Brown C.T."/>
            <person name="Hug L.A."/>
            <person name="Thomas B.C."/>
            <person name="Sharon I."/>
            <person name="Castelle C.J."/>
            <person name="Singh A."/>
            <person name="Wilkins M.J."/>
            <person name="Williams K.H."/>
            <person name="Banfield J.F."/>
        </authorList>
    </citation>
    <scope>NUCLEOTIDE SEQUENCE [LARGE SCALE GENOMIC DNA]</scope>
</reference>
<keyword evidence="1" id="KW-1133">Transmembrane helix</keyword>
<feature type="transmembrane region" description="Helical" evidence="1">
    <location>
        <begin position="12"/>
        <end position="35"/>
    </location>
</feature>
<sequence>MKKSIRKTKTRISFISLVAAVVLLAGMAVGIGLVLEKQGLFSFARTQSECAENSNCEGENQYCQIKKTGVGKCVRLKKNECETDADCKKQSEICKESGHGRKTCVKADRNDKEEIDWKANDRCLPANNPDKRCDRKAIKERCGVMTGKCKWRDNFGTNRGSGCVCERE</sequence>
<gene>
    <name evidence="2" type="ORF">UV54_C0015G0003</name>
</gene>
<dbReference type="STRING" id="1618369.UV54_C0015G0003"/>
<keyword evidence="1" id="KW-0812">Transmembrane</keyword>
<protein>
    <submittedName>
        <fullName evidence="2">Uncharacterized protein</fullName>
    </submittedName>
</protein>
<accession>A0A0G1C3A8</accession>
<evidence type="ECO:0000313" key="3">
    <source>
        <dbReference type="Proteomes" id="UP000034213"/>
    </source>
</evidence>
<proteinExistence type="predicted"/>
<dbReference type="AlphaFoldDB" id="A0A0G1C3A8"/>
<keyword evidence="1" id="KW-0472">Membrane</keyword>
<dbReference type="Proteomes" id="UP000034213">
    <property type="component" value="Unassembled WGS sequence"/>
</dbReference>
<evidence type="ECO:0000313" key="2">
    <source>
        <dbReference type="EMBL" id="KKS80135.1"/>
    </source>
</evidence>
<dbReference type="EMBL" id="LCEW01000015">
    <property type="protein sequence ID" value="KKS80135.1"/>
    <property type="molecule type" value="Genomic_DNA"/>
</dbReference>
<organism evidence="2 3">
    <name type="scientific">Candidatus Beckwithbacteria bacterium GW2011_GWA2_43_10</name>
    <dbReference type="NCBI Taxonomy" id="1618369"/>
    <lineage>
        <taxon>Bacteria</taxon>
        <taxon>Candidatus Beckwithiibacteriota</taxon>
    </lineage>
</organism>